<dbReference type="InterPro" id="IPR002657">
    <property type="entry name" value="BilAc:Na_symport/Acr3"/>
</dbReference>
<gene>
    <name evidence="8" type="ORF">PHATRDRAFT_49978</name>
</gene>
<feature type="region of interest" description="Disordered" evidence="6">
    <location>
        <begin position="1"/>
        <end position="28"/>
    </location>
</feature>
<dbReference type="GO" id="GO:0016020">
    <property type="term" value="C:membrane"/>
    <property type="evidence" value="ECO:0007669"/>
    <property type="project" value="UniProtKB-SubCell"/>
</dbReference>
<dbReference type="PANTHER" id="PTHR10361:SF28">
    <property type="entry name" value="P3 PROTEIN-RELATED"/>
    <property type="match status" value="1"/>
</dbReference>
<evidence type="ECO:0000256" key="4">
    <source>
        <dbReference type="ARBA" id="ARBA00022989"/>
    </source>
</evidence>
<feature type="transmembrane region" description="Helical" evidence="7">
    <location>
        <begin position="176"/>
        <end position="196"/>
    </location>
</feature>
<reference evidence="9" key="2">
    <citation type="submission" date="2008-08" db="EMBL/GenBank/DDBJ databases">
        <authorList>
            <consortium name="Diatom Consortium"/>
            <person name="Grigoriev I."/>
            <person name="Grimwood J."/>
            <person name="Kuo A."/>
            <person name="Otillar R.P."/>
            <person name="Salamov A."/>
            <person name="Detter J.C."/>
            <person name="Lindquist E."/>
            <person name="Shapiro H."/>
            <person name="Lucas S."/>
            <person name="Glavina del Rio T."/>
            <person name="Pitluck S."/>
            <person name="Rokhsar D."/>
            <person name="Bowler C."/>
        </authorList>
    </citation>
    <scope>GENOME REANNOTATION</scope>
    <source>
        <strain evidence="9">CCAP 1055/1</strain>
    </source>
</reference>
<dbReference type="AlphaFoldDB" id="B7GCH8"/>
<dbReference type="PANTHER" id="PTHR10361">
    <property type="entry name" value="SODIUM-BILE ACID COTRANSPORTER"/>
    <property type="match status" value="1"/>
</dbReference>
<feature type="transmembrane region" description="Helical" evidence="7">
    <location>
        <begin position="68"/>
        <end position="90"/>
    </location>
</feature>
<organism evidence="8 9">
    <name type="scientific">Phaeodactylum tricornutum (strain CCAP 1055/1)</name>
    <dbReference type="NCBI Taxonomy" id="556484"/>
    <lineage>
        <taxon>Eukaryota</taxon>
        <taxon>Sar</taxon>
        <taxon>Stramenopiles</taxon>
        <taxon>Ochrophyta</taxon>
        <taxon>Bacillariophyta</taxon>
        <taxon>Bacillariophyceae</taxon>
        <taxon>Bacillariophycidae</taxon>
        <taxon>Naviculales</taxon>
        <taxon>Phaeodactylaceae</taxon>
        <taxon>Phaeodactylum</taxon>
    </lineage>
</organism>
<evidence type="ECO:0000256" key="3">
    <source>
        <dbReference type="ARBA" id="ARBA00022692"/>
    </source>
</evidence>
<dbReference type="GeneID" id="7198561"/>
<evidence type="ECO:0000256" key="5">
    <source>
        <dbReference type="ARBA" id="ARBA00023136"/>
    </source>
</evidence>
<feature type="transmembrane region" description="Helical" evidence="7">
    <location>
        <begin position="96"/>
        <end position="116"/>
    </location>
</feature>
<evidence type="ECO:0000256" key="7">
    <source>
        <dbReference type="SAM" id="Phobius"/>
    </source>
</evidence>
<feature type="transmembrane region" description="Helical" evidence="7">
    <location>
        <begin position="288"/>
        <end position="311"/>
    </location>
</feature>
<dbReference type="EMBL" id="CM000627">
    <property type="protein sequence ID" value="EEC43774.1"/>
    <property type="molecule type" value="Genomic_DNA"/>
</dbReference>
<comment type="subcellular location">
    <subcellularLocation>
        <location evidence="1">Membrane</location>
        <topology evidence="1">Multi-pass membrane protein</topology>
    </subcellularLocation>
</comment>
<keyword evidence="3 7" id="KW-0812">Transmembrane</keyword>
<accession>B7GCH8</accession>
<feature type="transmembrane region" description="Helical" evidence="7">
    <location>
        <begin position="217"/>
        <end position="246"/>
    </location>
</feature>
<feature type="transmembrane region" description="Helical" evidence="7">
    <location>
        <begin position="128"/>
        <end position="156"/>
    </location>
</feature>
<evidence type="ECO:0000256" key="6">
    <source>
        <dbReference type="SAM" id="MobiDB-lite"/>
    </source>
</evidence>
<comment type="similarity">
    <text evidence="2">Belongs to the bile acid:sodium symporter (BASS) (TC 2.A.28) family.</text>
</comment>
<dbReference type="PaxDb" id="2850-Phatr49978"/>
<keyword evidence="4 7" id="KW-1133">Transmembrane helix</keyword>
<feature type="compositionally biased region" description="Low complexity" evidence="6">
    <location>
        <begin position="451"/>
        <end position="460"/>
    </location>
</feature>
<dbReference type="KEGG" id="pti:PHATRDRAFT_49978"/>
<protein>
    <submittedName>
        <fullName evidence="8">Uncharacterized protein</fullName>
    </submittedName>
</protein>
<keyword evidence="5 7" id="KW-0472">Membrane</keyword>
<evidence type="ECO:0000256" key="1">
    <source>
        <dbReference type="ARBA" id="ARBA00004141"/>
    </source>
</evidence>
<evidence type="ECO:0000313" key="9">
    <source>
        <dbReference type="Proteomes" id="UP000000759"/>
    </source>
</evidence>
<name>B7GCH8_PHATC</name>
<evidence type="ECO:0000256" key="2">
    <source>
        <dbReference type="ARBA" id="ARBA00006528"/>
    </source>
</evidence>
<evidence type="ECO:0000313" key="8">
    <source>
        <dbReference type="EMBL" id="EEC43774.1"/>
    </source>
</evidence>
<dbReference type="RefSeq" id="XP_002184715.1">
    <property type="nucleotide sequence ID" value="XM_002184679.1"/>
</dbReference>
<sequence length="526" mass="57073">MNDLRWLQDTAGEANQQENESTDTSAESSKSNQLVGVVLSNVFLFFLIFGLSATVDVKNMKRQLTNRFAIGCGVAMQFIVMPLLGFVAVVSLRNQGLSEAMGVALLVVTSSPGGSYSNWWCSTFNADLALSVAMTTVSSILSICLLPLNLFLYTYLAFGITDKDQESVVEALDFGTLFITLGIVLGAILSGLAAGYRWDNATFHVYANRFGTISGMLLILFSSTLGLLLGVAFPCLLGIALANIIARSVRLSPPETVAISIECCYQNTGIATSVAITMFDNVEERAQAVAVPLFYGIIEAVVIGIYCIWAWKVGWTKAPKDENLCLVIARTYEIDEIAANDEPQDEEFNGKEQLVEASSPMGAQKDSCCMEGSGERVIELHQENTERDRLYNEGSGFWARIFPPILLRKLSSLLMNGVEVDENLEEQGDGVDIKVEGNLLARSRLGTAETSLSSSVSSPPHRSRTGSSMSIEQGCLNTDDPSIPCLTVPEDSEHALPDLLPMISSSTEHYLASEDLPYANRAAKEE</sequence>
<dbReference type="InterPro" id="IPR004710">
    <property type="entry name" value="Bilac:Na_transpt"/>
</dbReference>
<proteinExistence type="inferred from homology"/>
<feature type="compositionally biased region" description="Polar residues" evidence="6">
    <location>
        <begin position="13"/>
        <end position="28"/>
    </location>
</feature>
<dbReference type="Pfam" id="PF01758">
    <property type="entry name" value="SBF"/>
    <property type="match status" value="1"/>
</dbReference>
<dbReference type="InterPro" id="IPR038770">
    <property type="entry name" value="Na+/solute_symporter_sf"/>
</dbReference>
<dbReference type="InParanoid" id="B7GCH8"/>
<dbReference type="OrthoDB" id="203097at2759"/>
<feature type="transmembrane region" description="Helical" evidence="7">
    <location>
        <begin position="34"/>
        <end position="56"/>
    </location>
</feature>
<reference evidence="8 9" key="1">
    <citation type="journal article" date="2008" name="Nature">
        <title>The Phaeodactylum genome reveals the evolutionary history of diatom genomes.</title>
        <authorList>
            <person name="Bowler C."/>
            <person name="Allen A.E."/>
            <person name="Badger J.H."/>
            <person name="Grimwood J."/>
            <person name="Jabbari K."/>
            <person name="Kuo A."/>
            <person name="Maheswari U."/>
            <person name="Martens C."/>
            <person name="Maumus F."/>
            <person name="Otillar R.P."/>
            <person name="Rayko E."/>
            <person name="Salamov A."/>
            <person name="Vandepoele K."/>
            <person name="Beszteri B."/>
            <person name="Gruber A."/>
            <person name="Heijde M."/>
            <person name="Katinka M."/>
            <person name="Mock T."/>
            <person name="Valentin K."/>
            <person name="Verret F."/>
            <person name="Berges J.A."/>
            <person name="Brownlee C."/>
            <person name="Cadoret J.P."/>
            <person name="Chiovitti A."/>
            <person name="Choi C.J."/>
            <person name="Coesel S."/>
            <person name="De Martino A."/>
            <person name="Detter J.C."/>
            <person name="Durkin C."/>
            <person name="Falciatore A."/>
            <person name="Fournet J."/>
            <person name="Haruta M."/>
            <person name="Huysman M.J."/>
            <person name="Jenkins B.D."/>
            <person name="Jiroutova K."/>
            <person name="Jorgensen R.E."/>
            <person name="Joubert Y."/>
            <person name="Kaplan A."/>
            <person name="Kroger N."/>
            <person name="Kroth P.G."/>
            <person name="La Roche J."/>
            <person name="Lindquist E."/>
            <person name="Lommer M."/>
            <person name="Martin-Jezequel V."/>
            <person name="Lopez P.J."/>
            <person name="Lucas S."/>
            <person name="Mangogna M."/>
            <person name="McGinnis K."/>
            <person name="Medlin L.K."/>
            <person name="Montsant A."/>
            <person name="Oudot-Le Secq M.P."/>
            <person name="Napoli C."/>
            <person name="Obornik M."/>
            <person name="Parker M.S."/>
            <person name="Petit J.L."/>
            <person name="Porcel B.M."/>
            <person name="Poulsen N."/>
            <person name="Robison M."/>
            <person name="Rychlewski L."/>
            <person name="Rynearson T.A."/>
            <person name="Schmutz J."/>
            <person name="Shapiro H."/>
            <person name="Siaut M."/>
            <person name="Stanley M."/>
            <person name="Sussman M.R."/>
            <person name="Taylor A.R."/>
            <person name="Vardi A."/>
            <person name="von Dassow P."/>
            <person name="Vyverman W."/>
            <person name="Willis A."/>
            <person name="Wyrwicz L.S."/>
            <person name="Rokhsar D.S."/>
            <person name="Weissenbach J."/>
            <person name="Armbrust E.V."/>
            <person name="Green B.R."/>
            <person name="Van de Peer Y."/>
            <person name="Grigoriev I.V."/>
        </authorList>
    </citation>
    <scope>NUCLEOTIDE SEQUENCE [LARGE SCALE GENOMIC DNA]</scope>
    <source>
        <strain evidence="8 9">CCAP 1055/1</strain>
    </source>
</reference>
<dbReference type="Proteomes" id="UP000000759">
    <property type="component" value="Chromosome 25"/>
</dbReference>
<dbReference type="Gene3D" id="1.20.1530.20">
    <property type="match status" value="1"/>
</dbReference>
<feature type="compositionally biased region" description="Polar residues" evidence="6">
    <location>
        <begin position="465"/>
        <end position="476"/>
    </location>
</feature>
<dbReference type="eggNOG" id="KOG2718">
    <property type="taxonomic scope" value="Eukaryota"/>
</dbReference>
<feature type="region of interest" description="Disordered" evidence="6">
    <location>
        <begin position="447"/>
        <end position="476"/>
    </location>
</feature>
<keyword evidence="9" id="KW-1185">Reference proteome</keyword>